<proteinExistence type="predicted"/>
<dbReference type="Proteomes" id="UP001597349">
    <property type="component" value="Unassembled WGS sequence"/>
</dbReference>
<dbReference type="Gene3D" id="6.10.250.730">
    <property type="match status" value="1"/>
</dbReference>
<sequence length="93" mass="10314">MRTGFGKPLSIFVGLGFPREISDAWEAFELLNDMPSHMRGPAHNAALNACRAAMRGEVDQDVARGLVRTYAKGRSILPSRRLPKWQSAGTRVF</sequence>
<keyword evidence="2" id="KW-1185">Reference proteome</keyword>
<organism evidence="1 2">
    <name type="scientific">Mesorhizobium calcicola</name>
    <dbReference type="NCBI Taxonomy" id="1300310"/>
    <lineage>
        <taxon>Bacteria</taxon>
        <taxon>Pseudomonadati</taxon>
        <taxon>Pseudomonadota</taxon>
        <taxon>Alphaproteobacteria</taxon>
        <taxon>Hyphomicrobiales</taxon>
        <taxon>Phyllobacteriaceae</taxon>
        <taxon>Mesorhizobium</taxon>
    </lineage>
</organism>
<dbReference type="Pfam" id="PF06169">
    <property type="entry name" value="DUF982"/>
    <property type="match status" value="1"/>
</dbReference>
<dbReference type="EMBL" id="JBHUGY010000074">
    <property type="protein sequence ID" value="MFD2058428.1"/>
    <property type="molecule type" value="Genomic_DNA"/>
</dbReference>
<protein>
    <submittedName>
        <fullName evidence="1">DUF982 domain-containing protein</fullName>
    </submittedName>
</protein>
<reference evidence="2" key="1">
    <citation type="journal article" date="2019" name="Int. J. Syst. Evol. Microbiol.">
        <title>The Global Catalogue of Microorganisms (GCM) 10K type strain sequencing project: providing services to taxonomists for standard genome sequencing and annotation.</title>
        <authorList>
            <consortium name="The Broad Institute Genomics Platform"/>
            <consortium name="The Broad Institute Genome Sequencing Center for Infectious Disease"/>
            <person name="Wu L."/>
            <person name="Ma J."/>
        </authorList>
    </citation>
    <scope>NUCLEOTIDE SEQUENCE [LARGE SCALE GENOMIC DNA]</scope>
    <source>
        <strain evidence="2">CGMCC 1.16226</strain>
    </source>
</reference>
<comment type="caution">
    <text evidence="1">The sequence shown here is derived from an EMBL/GenBank/DDBJ whole genome shotgun (WGS) entry which is preliminary data.</text>
</comment>
<accession>A0ABW4WRA3</accession>
<gene>
    <name evidence="1" type="ORF">ACFSQT_36680</name>
</gene>
<evidence type="ECO:0000313" key="2">
    <source>
        <dbReference type="Proteomes" id="UP001597349"/>
    </source>
</evidence>
<dbReference type="RefSeq" id="WP_379026908.1">
    <property type="nucleotide sequence ID" value="NZ_JBHUGY010000074.1"/>
</dbReference>
<evidence type="ECO:0000313" key="1">
    <source>
        <dbReference type="EMBL" id="MFD2058428.1"/>
    </source>
</evidence>
<name>A0ABW4WRA3_9HYPH</name>
<dbReference type="InterPro" id="IPR010385">
    <property type="entry name" value="DUF982"/>
</dbReference>